<dbReference type="EMBL" id="NFJD01000001">
    <property type="protein sequence ID" value="OUO57640.1"/>
    <property type="molecule type" value="Genomic_DNA"/>
</dbReference>
<comment type="caution">
    <text evidence="9">The sequence shown here is derived from an EMBL/GenBank/DDBJ whole genome shotgun (WGS) entry which is preliminary data.</text>
</comment>
<accession>A0A1Y4DMU3</accession>
<dbReference type="PANTHER" id="PTHR33778">
    <property type="entry name" value="PROTEIN MGTC"/>
    <property type="match status" value="1"/>
</dbReference>
<evidence type="ECO:0000256" key="3">
    <source>
        <dbReference type="ARBA" id="ARBA00022475"/>
    </source>
</evidence>
<dbReference type="PRINTS" id="PR01837">
    <property type="entry name" value="MGTCSAPBPROT"/>
</dbReference>
<dbReference type="OrthoDB" id="9811198at2"/>
<evidence type="ECO:0000259" key="8">
    <source>
        <dbReference type="Pfam" id="PF02308"/>
    </source>
</evidence>
<keyword evidence="3" id="KW-1003">Cell membrane</keyword>
<evidence type="ECO:0000313" key="10">
    <source>
        <dbReference type="Proteomes" id="UP000196368"/>
    </source>
</evidence>
<keyword evidence="10" id="KW-1185">Reference proteome</keyword>
<dbReference type="GO" id="GO:0005886">
    <property type="term" value="C:plasma membrane"/>
    <property type="evidence" value="ECO:0007669"/>
    <property type="project" value="UniProtKB-SubCell"/>
</dbReference>
<sequence>MDDIFIKIFLALVLGGALGLERQYHDKPAGFATNCLICLGAMLFTVLSEVMGEAGGDPGRIAAQIVTGVGFIGAGSILRDGNKISGLTTAAGVWLVAAIGMAVGYGQYFWAALCAVAILIVQLAVRKTLKLVEFVKHYDTFYLTCEPRWSVVDKIIKQIEAQNISILKSEVTKQDNRFHVSLVATFTGHDFQNITKELLEMPEVYSLFK</sequence>
<dbReference type="InterPro" id="IPR003416">
    <property type="entry name" value="MgtC/SapB/SrpB/YhiD_fam"/>
</dbReference>
<feature type="transmembrane region" description="Helical" evidence="7">
    <location>
        <begin position="84"/>
        <end position="102"/>
    </location>
</feature>
<dbReference type="Proteomes" id="UP000196368">
    <property type="component" value="Unassembled WGS sequence"/>
</dbReference>
<dbReference type="RefSeq" id="WP_087287350.1">
    <property type="nucleotide sequence ID" value="NZ_NFJD01000001.1"/>
</dbReference>
<evidence type="ECO:0000256" key="2">
    <source>
        <dbReference type="ARBA" id="ARBA00009298"/>
    </source>
</evidence>
<evidence type="ECO:0000313" key="9">
    <source>
        <dbReference type="EMBL" id="OUO57640.1"/>
    </source>
</evidence>
<dbReference type="PANTHER" id="PTHR33778:SF1">
    <property type="entry name" value="MAGNESIUM TRANSPORTER YHID-RELATED"/>
    <property type="match status" value="1"/>
</dbReference>
<feature type="transmembrane region" description="Helical" evidence="7">
    <location>
        <begin position="108"/>
        <end position="125"/>
    </location>
</feature>
<name>A0A1Y4DMU3_9BACT</name>
<proteinExistence type="inferred from homology"/>
<evidence type="ECO:0000256" key="4">
    <source>
        <dbReference type="ARBA" id="ARBA00022692"/>
    </source>
</evidence>
<evidence type="ECO:0000256" key="7">
    <source>
        <dbReference type="SAM" id="Phobius"/>
    </source>
</evidence>
<gene>
    <name evidence="9" type="ORF">B5F75_02370</name>
</gene>
<keyword evidence="6 7" id="KW-0472">Membrane</keyword>
<keyword evidence="4 7" id="KW-0812">Transmembrane</keyword>
<comment type="subcellular location">
    <subcellularLocation>
        <location evidence="1">Cell membrane</location>
        <topology evidence="1">Multi-pass membrane protein</topology>
    </subcellularLocation>
</comment>
<feature type="domain" description="MgtC/SapB/SrpB/YhiD N-terminal" evidence="8">
    <location>
        <begin position="9"/>
        <end position="127"/>
    </location>
</feature>
<keyword evidence="5 7" id="KW-1133">Transmembrane helix</keyword>
<reference evidence="10" key="1">
    <citation type="submission" date="2017-04" db="EMBL/GenBank/DDBJ databases">
        <title>Function of individual gut microbiota members based on whole genome sequencing of pure cultures obtained from chicken caecum.</title>
        <authorList>
            <person name="Medvecky M."/>
            <person name="Cejkova D."/>
            <person name="Polansky O."/>
            <person name="Karasova D."/>
            <person name="Kubasova T."/>
            <person name="Cizek A."/>
            <person name="Rychlik I."/>
        </authorList>
    </citation>
    <scope>NUCLEOTIDE SEQUENCE [LARGE SCALE GENOMIC DNA]</scope>
    <source>
        <strain evidence="10">An273</strain>
    </source>
</reference>
<evidence type="ECO:0000256" key="6">
    <source>
        <dbReference type="ARBA" id="ARBA00023136"/>
    </source>
</evidence>
<evidence type="ECO:0000256" key="5">
    <source>
        <dbReference type="ARBA" id="ARBA00022989"/>
    </source>
</evidence>
<dbReference type="Pfam" id="PF02308">
    <property type="entry name" value="MgtC"/>
    <property type="match status" value="1"/>
</dbReference>
<evidence type="ECO:0000256" key="1">
    <source>
        <dbReference type="ARBA" id="ARBA00004651"/>
    </source>
</evidence>
<feature type="transmembrane region" description="Helical" evidence="7">
    <location>
        <begin position="29"/>
        <end position="47"/>
    </location>
</feature>
<dbReference type="AlphaFoldDB" id="A0A1Y4DMU3"/>
<organism evidence="9 10">
    <name type="scientific">Candidatus Avelusimicrobium gallicola</name>
    <dbReference type="NCBI Taxonomy" id="2562704"/>
    <lineage>
        <taxon>Bacteria</taxon>
        <taxon>Pseudomonadati</taxon>
        <taxon>Elusimicrobiota</taxon>
        <taxon>Elusimicrobia</taxon>
        <taxon>Elusimicrobiales</taxon>
        <taxon>Elusimicrobiaceae</taxon>
        <taxon>Candidatus Avelusimicrobium</taxon>
    </lineage>
</organism>
<protein>
    <recommendedName>
        <fullName evidence="8">MgtC/SapB/SrpB/YhiD N-terminal domain-containing protein</fullName>
    </recommendedName>
</protein>
<dbReference type="InterPro" id="IPR049177">
    <property type="entry name" value="MgtC_SapB_SrpB_YhiD_N"/>
</dbReference>
<comment type="similarity">
    <text evidence="2">Belongs to the MgtC/SapB family.</text>
</comment>